<dbReference type="PROSITE" id="PS51257">
    <property type="entry name" value="PROKAR_LIPOPROTEIN"/>
    <property type="match status" value="1"/>
</dbReference>
<dbReference type="AlphaFoldDB" id="A0AAV9WR13"/>
<feature type="chain" id="PRO_5043474489" description="Apple domain-containing protein" evidence="1">
    <location>
        <begin position="17"/>
        <end position="232"/>
    </location>
</feature>
<feature type="signal peptide" evidence="1">
    <location>
        <begin position="1"/>
        <end position="16"/>
    </location>
</feature>
<evidence type="ECO:0008006" key="4">
    <source>
        <dbReference type="Google" id="ProtNLM"/>
    </source>
</evidence>
<protein>
    <recommendedName>
        <fullName evidence="4">Apple domain-containing protein</fullName>
    </recommendedName>
</protein>
<keyword evidence="1" id="KW-0732">Signal</keyword>
<evidence type="ECO:0000313" key="2">
    <source>
        <dbReference type="EMBL" id="KAK6523101.1"/>
    </source>
</evidence>
<reference evidence="2 3" key="1">
    <citation type="submission" date="2019-10" db="EMBL/GenBank/DDBJ databases">
        <authorList>
            <person name="Palmer J.M."/>
        </authorList>
    </citation>
    <scope>NUCLEOTIDE SEQUENCE [LARGE SCALE GENOMIC DNA]</scope>
    <source>
        <strain evidence="2 3">TWF694</strain>
    </source>
</reference>
<sequence length="232" mass="25584">MKSFIFLSFLGCLVSASPLASSATSSTIATTSSCRPTATPIASLCDYPGPPDPWINAVATDGPEFCWQACWDHPTCNFVIYRKAYDEIPGIKGPGNCWLYPNIKYAPTKGKECTKDKTPKIFVYNTPTCKPLCYPTADTLIDNICGYGEPEKKENIIVAKGPETCWKACGDDQDCDFVIFTKGRTILGVEEPSYCWIYQSDVYIHERATGCAGSRSPPPMFVYNKQCDKKTA</sequence>
<proteinExistence type="predicted"/>
<keyword evidence="3" id="KW-1185">Reference proteome</keyword>
<dbReference type="Proteomes" id="UP001365542">
    <property type="component" value="Unassembled WGS sequence"/>
</dbReference>
<gene>
    <name evidence="2" type="ORF">TWF694_005999</name>
</gene>
<evidence type="ECO:0000256" key="1">
    <source>
        <dbReference type="SAM" id="SignalP"/>
    </source>
</evidence>
<dbReference type="EMBL" id="JAVHJO010000019">
    <property type="protein sequence ID" value="KAK6523101.1"/>
    <property type="molecule type" value="Genomic_DNA"/>
</dbReference>
<name>A0AAV9WR13_9PEZI</name>
<evidence type="ECO:0000313" key="3">
    <source>
        <dbReference type="Proteomes" id="UP001365542"/>
    </source>
</evidence>
<comment type="caution">
    <text evidence="2">The sequence shown here is derived from an EMBL/GenBank/DDBJ whole genome shotgun (WGS) entry which is preliminary data.</text>
</comment>
<organism evidence="2 3">
    <name type="scientific">Orbilia ellipsospora</name>
    <dbReference type="NCBI Taxonomy" id="2528407"/>
    <lineage>
        <taxon>Eukaryota</taxon>
        <taxon>Fungi</taxon>
        <taxon>Dikarya</taxon>
        <taxon>Ascomycota</taxon>
        <taxon>Pezizomycotina</taxon>
        <taxon>Orbiliomycetes</taxon>
        <taxon>Orbiliales</taxon>
        <taxon>Orbiliaceae</taxon>
        <taxon>Orbilia</taxon>
    </lineage>
</organism>
<accession>A0AAV9WR13</accession>